<dbReference type="Proteomes" id="UP000602284">
    <property type="component" value="Unassembled WGS sequence"/>
</dbReference>
<accession>A0ABS1J7T9</accession>
<evidence type="ECO:0000313" key="2">
    <source>
        <dbReference type="Proteomes" id="UP000602284"/>
    </source>
</evidence>
<sequence length="104" mass="11989">MTLVFWADDDKWFKIFVNGHFVCEILAVNLQHAYLKAHHEWAVKKFLKQKGVENTFMLVCEESVAGTETEDESVYTNQLASRIVASPLLARIFKGWREKNRGGT</sequence>
<organism evidence="1 2">
    <name type="scientific">Tumebacillus amylolyticus</name>
    <dbReference type="NCBI Taxonomy" id="2801339"/>
    <lineage>
        <taxon>Bacteria</taxon>
        <taxon>Bacillati</taxon>
        <taxon>Bacillota</taxon>
        <taxon>Bacilli</taxon>
        <taxon>Bacillales</taxon>
        <taxon>Alicyclobacillaceae</taxon>
        <taxon>Tumebacillus</taxon>
    </lineage>
</organism>
<evidence type="ECO:0000313" key="1">
    <source>
        <dbReference type="EMBL" id="MBL0386335.1"/>
    </source>
</evidence>
<protein>
    <submittedName>
        <fullName evidence="1">Uncharacterized protein</fullName>
    </submittedName>
</protein>
<name>A0ABS1J7T9_9BACL</name>
<comment type="caution">
    <text evidence="1">The sequence shown here is derived from an EMBL/GenBank/DDBJ whole genome shotgun (WGS) entry which is preliminary data.</text>
</comment>
<reference evidence="1 2" key="1">
    <citation type="submission" date="2021-01" db="EMBL/GenBank/DDBJ databases">
        <title>Tumebacillus sp. strain ITR2 16S ribosomal RNA gene Genome sequencing and assembly.</title>
        <authorList>
            <person name="Kang M."/>
        </authorList>
    </citation>
    <scope>NUCLEOTIDE SEQUENCE [LARGE SCALE GENOMIC DNA]</scope>
    <source>
        <strain evidence="1 2">ITR2</strain>
    </source>
</reference>
<proteinExistence type="predicted"/>
<keyword evidence="2" id="KW-1185">Reference proteome</keyword>
<dbReference type="RefSeq" id="WP_201632513.1">
    <property type="nucleotide sequence ID" value="NZ_JAEQNB010000001.1"/>
</dbReference>
<dbReference type="EMBL" id="JAEQNB010000001">
    <property type="protein sequence ID" value="MBL0386335.1"/>
    <property type="molecule type" value="Genomic_DNA"/>
</dbReference>
<gene>
    <name evidence="1" type="ORF">JJB07_06715</name>
</gene>